<evidence type="ECO:0000256" key="1">
    <source>
        <dbReference type="SAM" id="Phobius"/>
    </source>
</evidence>
<dbReference type="NCBIfam" id="NF041644">
    <property type="entry name" value="CBO0543_fam"/>
    <property type="match status" value="1"/>
</dbReference>
<protein>
    <recommendedName>
        <fullName evidence="4">ABC-transporter type IV</fullName>
    </recommendedName>
</protein>
<sequence length="181" mass="21984">MVEKYDKVHDELQRAVNLNIDYWLKYNFLSLKWWIIIVLMILLWVLLLKLVDRRQLPRILFLGLVWIMAAANLDGFGYELGYWGYPTELLPIYPKAYLFDYALIPVTYMLIYYYFPKGKAFFIANLVLAGGASFISEPFFRWLDYYKAYQWEPWWSFVIYFVLSYIIRWFVEKVFKVLPEN</sequence>
<gene>
    <name evidence="2" type="ORF">GA0061094_1558</name>
</gene>
<keyword evidence="1" id="KW-0812">Transmembrane</keyword>
<feature type="transmembrane region" description="Helical" evidence="1">
    <location>
        <begin position="98"/>
        <end position="115"/>
    </location>
</feature>
<dbReference type="InterPro" id="IPR048147">
    <property type="entry name" value="CBO0543-like"/>
</dbReference>
<keyword evidence="3" id="KW-1185">Reference proteome</keyword>
<dbReference type="EMBL" id="FMAU01000001">
    <property type="protein sequence ID" value="SCB94217.1"/>
    <property type="molecule type" value="Genomic_DNA"/>
</dbReference>
<accession>A0A0V8HN97</accession>
<organism evidence="2 3">
    <name type="scientific">[Bacillus] enclensis</name>
    <dbReference type="NCBI Taxonomy" id="1402860"/>
    <lineage>
        <taxon>Bacteria</taxon>
        <taxon>Bacillati</taxon>
        <taxon>Bacillota</taxon>
        <taxon>Bacilli</taxon>
        <taxon>Bacillales</taxon>
        <taxon>Bacillaceae</taxon>
        <taxon>Rossellomorea</taxon>
    </lineage>
</organism>
<dbReference type="OrthoDB" id="1679483at2"/>
<feature type="transmembrane region" description="Helical" evidence="1">
    <location>
        <begin position="122"/>
        <end position="142"/>
    </location>
</feature>
<keyword evidence="1" id="KW-0472">Membrane</keyword>
<dbReference type="Proteomes" id="UP000181997">
    <property type="component" value="Unassembled WGS sequence"/>
</dbReference>
<evidence type="ECO:0008006" key="4">
    <source>
        <dbReference type="Google" id="ProtNLM"/>
    </source>
</evidence>
<feature type="transmembrane region" description="Helical" evidence="1">
    <location>
        <begin position="59"/>
        <end position="78"/>
    </location>
</feature>
<dbReference type="RefSeq" id="WP_058298011.1">
    <property type="nucleotide sequence ID" value="NZ_FMAU01000001.1"/>
</dbReference>
<evidence type="ECO:0000313" key="3">
    <source>
        <dbReference type="Proteomes" id="UP000181997"/>
    </source>
</evidence>
<feature type="transmembrane region" description="Helical" evidence="1">
    <location>
        <begin position="154"/>
        <end position="171"/>
    </location>
</feature>
<feature type="transmembrane region" description="Helical" evidence="1">
    <location>
        <begin position="31"/>
        <end position="47"/>
    </location>
</feature>
<evidence type="ECO:0000313" key="2">
    <source>
        <dbReference type="EMBL" id="SCB94217.1"/>
    </source>
</evidence>
<name>A0A0V8HN97_9BACI</name>
<reference evidence="3" key="1">
    <citation type="submission" date="2016-08" db="EMBL/GenBank/DDBJ databases">
        <authorList>
            <person name="Varghese N."/>
            <person name="Submissions Spin"/>
        </authorList>
    </citation>
    <scope>NUCLEOTIDE SEQUENCE [LARGE SCALE GENOMIC DNA]</scope>
    <source>
        <strain evidence="3">SGD-1123</strain>
    </source>
</reference>
<proteinExistence type="predicted"/>
<dbReference type="AlphaFoldDB" id="A0A0V8HN97"/>
<keyword evidence="1" id="KW-1133">Transmembrane helix</keyword>